<gene>
    <name evidence="1" type="ORF">V6624_03195</name>
</gene>
<reference evidence="1 2" key="1">
    <citation type="submission" date="2024-02" db="EMBL/GenBank/DDBJ databases">
        <title>complete genome of Flavobacterium ginsenosidimutans Str. YTB16.</title>
        <authorList>
            <person name="Wang Q."/>
        </authorList>
    </citation>
    <scope>NUCLEOTIDE SEQUENCE [LARGE SCALE GENOMIC DNA]</scope>
    <source>
        <strain evidence="1 2">YTB16</strain>
    </source>
</reference>
<evidence type="ECO:0000313" key="1">
    <source>
        <dbReference type="EMBL" id="WXK50645.1"/>
    </source>
</evidence>
<dbReference type="RefSeq" id="WP_111283341.1">
    <property type="nucleotide sequence ID" value="NZ_CP147988.1"/>
</dbReference>
<evidence type="ECO:0008006" key="3">
    <source>
        <dbReference type="Google" id="ProtNLM"/>
    </source>
</evidence>
<organism evidence="1 2">
    <name type="scientific">Flavobacterium ginsenosidimutans</name>
    <dbReference type="NCBI Taxonomy" id="687844"/>
    <lineage>
        <taxon>Bacteria</taxon>
        <taxon>Pseudomonadati</taxon>
        <taxon>Bacteroidota</taxon>
        <taxon>Flavobacteriia</taxon>
        <taxon>Flavobacteriales</taxon>
        <taxon>Flavobacteriaceae</taxon>
        <taxon>Flavobacterium</taxon>
    </lineage>
</organism>
<dbReference type="Proteomes" id="UP001447857">
    <property type="component" value="Chromosome"/>
</dbReference>
<evidence type="ECO:0000313" key="2">
    <source>
        <dbReference type="Proteomes" id="UP001447857"/>
    </source>
</evidence>
<proteinExistence type="predicted"/>
<sequence>MSKSKTKIYKSYDSNVLEALFLKYNVSKYYIRQCVNGAVKGLKADDIKKDYIKMEKLNRDTVSNLIKKTLE</sequence>
<keyword evidence="2" id="KW-1185">Reference proteome</keyword>
<protein>
    <recommendedName>
        <fullName evidence="3">Transposase</fullName>
    </recommendedName>
</protein>
<dbReference type="EMBL" id="CP147988">
    <property type="protein sequence ID" value="WXK50645.1"/>
    <property type="molecule type" value="Genomic_DNA"/>
</dbReference>
<accession>A0ABZ2QBI8</accession>
<name>A0ABZ2QBI8_9FLAO</name>